<proteinExistence type="predicted"/>
<dbReference type="EMBL" id="JALJOV010000718">
    <property type="protein sequence ID" value="KAK9861672.1"/>
    <property type="molecule type" value="Genomic_DNA"/>
</dbReference>
<sequence length="89" mass="9548">MNILQRALRGISKFLHELIQAGALQVASMAAAFAALCNASQVTGAHHQKSLLSLLAGLFQGPLAKMCFCWRENEGSMRAGQQLYACRGA</sequence>
<keyword evidence="2" id="KW-1185">Reference proteome</keyword>
<accession>A0AAW1SWF6</accession>
<gene>
    <name evidence="1" type="ORF">WJX84_005076</name>
</gene>
<evidence type="ECO:0000313" key="2">
    <source>
        <dbReference type="Proteomes" id="UP001485043"/>
    </source>
</evidence>
<name>A0AAW1SWF6_9CHLO</name>
<protein>
    <submittedName>
        <fullName evidence="1">Uncharacterized protein</fullName>
    </submittedName>
</protein>
<evidence type="ECO:0000313" key="1">
    <source>
        <dbReference type="EMBL" id="KAK9861672.1"/>
    </source>
</evidence>
<comment type="caution">
    <text evidence="1">The sequence shown here is derived from an EMBL/GenBank/DDBJ whole genome shotgun (WGS) entry which is preliminary data.</text>
</comment>
<dbReference type="Proteomes" id="UP001485043">
    <property type="component" value="Unassembled WGS sequence"/>
</dbReference>
<dbReference type="AlphaFoldDB" id="A0AAW1SWF6"/>
<reference evidence="1 2" key="1">
    <citation type="journal article" date="2024" name="Nat. Commun.">
        <title>Phylogenomics reveals the evolutionary origins of lichenization in chlorophyte algae.</title>
        <authorList>
            <person name="Puginier C."/>
            <person name="Libourel C."/>
            <person name="Otte J."/>
            <person name="Skaloud P."/>
            <person name="Haon M."/>
            <person name="Grisel S."/>
            <person name="Petersen M."/>
            <person name="Berrin J.G."/>
            <person name="Delaux P.M."/>
            <person name="Dal Grande F."/>
            <person name="Keller J."/>
        </authorList>
    </citation>
    <scope>NUCLEOTIDE SEQUENCE [LARGE SCALE GENOMIC DNA]</scope>
    <source>
        <strain evidence="1 2">SAG 2523</strain>
    </source>
</reference>
<organism evidence="1 2">
    <name type="scientific">Apatococcus fuscideae</name>
    <dbReference type="NCBI Taxonomy" id="2026836"/>
    <lineage>
        <taxon>Eukaryota</taxon>
        <taxon>Viridiplantae</taxon>
        <taxon>Chlorophyta</taxon>
        <taxon>core chlorophytes</taxon>
        <taxon>Trebouxiophyceae</taxon>
        <taxon>Chlorellales</taxon>
        <taxon>Chlorellaceae</taxon>
        <taxon>Apatococcus</taxon>
    </lineage>
</organism>